<organism evidence="1 2">
    <name type="scientific">Oryza meyeriana var. granulata</name>
    <dbReference type="NCBI Taxonomy" id="110450"/>
    <lineage>
        <taxon>Eukaryota</taxon>
        <taxon>Viridiplantae</taxon>
        <taxon>Streptophyta</taxon>
        <taxon>Embryophyta</taxon>
        <taxon>Tracheophyta</taxon>
        <taxon>Spermatophyta</taxon>
        <taxon>Magnoliopsida</taxon>
        <taxon>Liliopsida</taxon>
        <taxon>Poales</taxon>
        <taxon>Poaceae</taxon>
        <taxon>BOP clade</taxon>
        <taxon>Oryzoideae</taxon>
        <taxon>Oryzeae</taxon>
        <taxon>Oryzinae</taxon>
        <taxon>Oryza</taxon>
        <taxon>Oryza meyeriana</taxon>
    </lineage>
</organism>
<dbReference type="Proteomes" id="UP000479710">
    <property type="component" value="Unassembled WGS sequence"/>
</dbReference>
<evidence type="ECO:0000313" key="2">
    <source>
        <dbReference type="Proteomes" id="UP000479710"/>
    </source>
</evidence>
<protein>
    <submittedName>
        <fullName evidence="1">Uncharacterized protein</fullName>
    </submittedName>
</protein>
<gene>
    <name evidence="1" type="ORF">E2562_038023</name>
</gene>
<sequence length="72" mass="7380">MSTGCRGGTDVSLAGGLDPWPRIRSRQIRRGAPDLVGGKGGALKLGGSLEAGRAGPIHSLSVFTGRHGGAWW</sequence>
<accession>A0A6G1EF34</accession>
<reference evidence="1 2" key="1">
    <citation type="submission" date="2019-11" db="EMBL/GenBank/DDBJ databases">
        <title>Whole genome sequence of Oryza granulata.</title>
        <authorList>
            <person name="Li W."/>
        </authorList>
    </citation>
    <scope>NUCLEOTIDE SEQUENCE [LARGE SCALE GENOMIC DNA]</scope>
    <source>
        <strain evidence="2">cv. Menghai</strain>
        <tissue evidence="1">Leaf</tissue>
    </source>
</reference>
<name>A0A6G1EF34_9ORYZ</name>
<comment type="caution">
    <text evidence="1">The sequence shown here is derived from an EMBL/GenBank/DDBJ whole genome shotgun (WGS) entry which is preliminary data.</text>
</comment>
<dbReference type="EMBL" id="SPHZ02000004">
    <property type="protein sequence ID" value="KAF0922553.1"/>
    <property type="molecule type" value="Genomic_DNA"/>
</dbReference>
<dbReference type="AlphaFoldDB" id="A0A6G1EF34"/>
<proteinExistence type="predicted"/>
<keyword evidence="2" id="KW-1185">Reference proteome</keyword>
<evidence type="ECO:0000313" key="1">
    <source>
        <dbReference type="EMBL" id="KAF0922553.1"/>
    </source>
</evidence>